<keyword evidence="5" id="KW-1185">Reference proteome</keyword>
<feature type="binding site" evidence="2">
    <location>
        <position position="385"/>
    </location>
    <ligand>
        <name>Mn(2+)</name>
        <dbReference type="ChEBI" id="CHEBI:29035"/>
        <label>2</label>
    </ligand>
</feature>
<organism evidence="4 5">
    <name type="scientific">Cellulomonas algicola</name>
    <dbReference type="NCBI Taxonomy" id="2071633"/>
    <lineage>
        <taxon>Bacteria</taxon>
        <taxon>Bacillati</taxon>
        <taxon>Actinomycetota</taxon>
        <taxon>Actinomycetes</taxon>
        <taxon>Micrococcales</taxon>
        <taxon>Cellulomonadaceae</taxon>
        <taxon>Cellulomonas</taxon>
    </lineage>
</organism>
<gene>
    <name evidence="4" type="ORF">CTKZ_35580</name>
</gene>
<dbReference type="GO" id="GO:0050118">
    <property type="term" value="F:N-acetyldiaminopimelate deacetylase activity"/>
    <property type="evidence" value="ECO:0007669"/>
    <property type="project" value="UniProtKB-ARBA"/>
</dbReference>
<dbReference type="Gene3D" id="3.40.630.10">
    <property type="entry name" value="Zn peptidases"/>
    <property type="match status" value="1"/>
</dbReference>
<dbReference type="CDD" id="cd03886">
    <property type="entry name" value="M20_Acy1"/>
    <property type="match status" value="1"/>
</dbReference>
<evidence type="ECO:0000259" key="3">
    <source>
        <dbReference type="Pfam" id="PF07687"/>
    </source>
</evidence>
<dbReference type="FunFam" id="3.30.70.360:FF:000001">
    <property type="entry name" value="N-acetyldiaminopimelate deacetylase"/>
    <property type="match status" value="1"/>
</dbReference>
<comment type="cofactor">
    <cofactor evidence="2">
        <name>Mn(2+)</name>
        <dbReference type="ChEBI" id="CHEBI:29035"/>
    </cofactor>
    <text evidence="2">The Mn(2+) ion enhances activity.</text>
</comment>
<dbReference type="EMBL" id="BHYL01000399">
    <property type="protein sequence ID" value="GCD21996.1"/>
    <property type="molecule type" value="Genomic_DNA"/>
</dbReference>
<reference evidence="4 5" key="1">
    <citation type="submission" date="2018-11" db="EMBL/GenBank/DDBJ databases">
        <title>Draft genome sequence of Cellulomonas takizawaensis strain TKZ-21.</title>
        <authorList>
            <person name="Yamamura H."/>
            <person name="Hayashi T."/>
            <person name="Hamada M."/>
            <person name="Serisawa Y."/>
            <person name="Matsuyama K."/>
            <person name="Nakagawa Y."/>
            <person name="Otoguro M."/>
            <person name="Yanagida F."/>
            <person name="Hayakawa M."/>
        </authorList>
    </citation>
    <scope>NUCLEOTIDE SEQUENCE [LARGE SCALE GENOMIC DNA]</scope>
    <source>
        <strain evidence="4 5">TKZ-21</strain>
    </source>
</reference>
<dbReference type="PIRSF" id="PIRSF005962">
    <property type="entry name" value="Pept_M20D_amidohydro"/>
    <property type="match status" value="1"/>
</dbReference>
<dbReference type="Pfam" id="PF01546">
    <property type="entry name" value="Peptidase_M20"/>
    <property type="match status" value="1"/>
</dbReference>
<dbReference type="NCBIfam" id="TIGR01891">
    <property type="entry name" value="amidohydrolases"/>
    <property type="match status" value="1"/>
</dbReference>
<keyword evidence="2" id="KW-0464">Manganese</keyword>
<dbReference type="Proteomes" id="UP000288246">
    <property type="component" value="Unassembled WGS sequence"/>
</dbReference>
<feature type="binding site" evidence="2">
    <location>
        <position position="118"/>
    </location>
    <ligand>
        <name>Mn(2+)</name>
        <dbReference type="ChEBI" id="CHEBI:29035"/>
        <label>2</label>
    </ligand>
</feature>
<evidence type="ECO:0000313" key="5">
    <source>
        <dbReference type="Proteomes" id="UP000288246"/>
    </source>
</evidence>
<dbReference type="InterPro" id="IPR017439">
    <property type="entry name" value="Amidohydrolase"/>
</dbReference>
<feature type="binding site" evidence="2">
    <location>
        <position position="154"/>
    </location>
    <ligand>
        <name>Mn(2+)</name>
        <dbReference type="ChEBI" id="CHEBI:29035"/>
        <label>2</label>
    </ligand>
</feature>
<keyword evidence="1 4" id="KW-0378">Hydrolase</keyword>
<dbReference type="Gene3D" id="3.30.70.360">
    <property type="match status" value="1"/>
</dbReference>
<dbReference type="SUPFAM" id="SSF53187">
    <property type="entry name" value="Zn-dependent exopeptidases"/>
    <property type="match status" value="1"/>
</dbReference>
<dbReference type="InterPro" id="IPR011650">
    <property type="entry name" value="Peptidase_M20_dimer"/>
</dbReference>
<dbReference type="GO" id="GO:0046872">
    <property type="term" value="F:metal ion binding"/>
    <property type="evidence" value="ECO:0007669"/>
    <property type="project" value="UniProtKB-KW"/>
</dbReference>
<comment type="caution">
    <text evidence="4">The sequence shown here is derived from an EMBL/GenBank/DDBJ whole genome shotgun (WGS) entry which is preliminary data.</text>
</comment>
<dbReference type="AlphaFoldDB" id="A0A401V545"/>
<feature type="binding site" evidence="2">
    <location>
        <position position="120"/>
    </location>
    <ligand>
        <name>Mn(2+)</name>
        <dbReference type="ChEBI" id="CHEBI:29035"/>
        <label>2</label>
    </ligand>
</feature>
<dbReference type="RefSeq" id="WP_235843575.1">
    <property type="nucleotide sequence ID" value="NZ_BHYL01000399.1"/>
</dbReference>
<dbReference type="GO" id="GO:0019877">
    <property type="term" value="P:diaminopimelate biosynthetic process"/>
    <property type="evidence" value="ECO:0007669"/>
    <property type="project" value="UniProtKB-ARBA"/>
</dbReference>
<evidence type="ECO:0000256" key="1">
    <source>
        <dbReference type="ARBA" id="ARBA00022801"/>
    </source>
</evidence>
<dbReference type="PANTHER" id="PTHR11014">
    <property type="entry name" value="PEPTIDASE M20 FAMILY MEMBER"/>
    <property type="match status" value="1"/>
</dbReference>
<dbReference type="InterPro" id="IPR002933">
    <property type="entry name" value="Peptidase_M20"/>
</dbReference>
<protein>
    <submittedName>
        <fullName evidence="4">Amidohydrolase</fullName>
    </submittedName>
</protein>
<dbReference type="Pfam" id="PF07687">
    <property type="entry name" value="M20_dimer"/>
    <property type="match status" value="1"/>
</dbReference>
<evidence type="ECO:0000313" key="4">
    <source>
        <dbReference type="EMBL" id="GCD21996.1"/>
    </source>
</evidence>
<evidence type="ECO:0000256" key="2">
    <source>
        <dbReference type="PIRSR" id="PIRSR005962-1"/>
    </source>
</evidence>
<accession>A0A401V545</accession>
<dbReference type="InterPro" id="IPR036264">
    <property type="entry name" value="Bact_exopeptidase_dim_dom"/>
</dbReference>
<keyword evidence="2" id="KW-0479">Metal-binding</keyword>
<feature type="binding site" evidence="2">
    <location>
        <position position="182"/>
    </location>
    <ligand>
        <name>Mn(2+)</name>
        <dbReference type="ChEBI" id="CHEBI:29035"/>
        <label>2</label>
    </ligand>
</feature>
<proteinExistence type="predicted"/>
<dbReference type="SUPFAM" id="SSF55031">
    <property type="entry name" value="Bacterial exopeptidase dimerisation domain"/>
    <property type="match status" value="1"/>
</dbReference>
<feature type="domain" description="Peptidase M20 dimerisation" evidence="3">
    <location>
        <begin position="206"/>
        <end position="297"/>
    </location>
</feature>
<dbReference type="PANTHER" id="PTHR11014:SF63">
    <property type="entry name" value="METALLOPEPTIDASE, PUTATIVE (AFU_ORTHOLOGUE AFUA_6G09600)-RELATED"/>
    <property type="match status" value="1"/>
</dbReference>
<sequence>MTGTLDPTTGQVGDDVLASLLADARAQRDVVVALRHALHRSPEIGLALPATQRLVLDALDGLGLEVTTGSGLTSVVGVLRGAHPGPAVLLRGDMDALPVAEESGEPFASENPGVMHACGHDLHTAGLVGAARLLAARRDRLAGSVVLMFQPGEEGDHGARLMIEEGVLDAAGDRVVAAYALHVMSSLLPTGVVMSRPGTILAAADTVHVTVHGRGGHGSMPHLAADPVPVAAEIVLALQAMVTRQFDVFDPVVVTVGHILGGTTDNVIAPTARLEATVRTFSEAAHAVVPERLTRVCEGVAAAHGLTATVDYERGYPVTVNTPDEVQRAARVVPALLGADAWHEAAQPLPGAEDFSYVLEQVPGVFVAVGATPVGEDPRTAAYNHSAHARFADDALVTGPAVLAALALDRLAQG</sequence>
<name>A0A401V545_9CELL</name>